<dbReference type="PIRSF" id="PIRSF003073">
    <property type="entry name" value="DNAC_TnpB_IstB"/>
    <property type="match status" value="1"/>
</dbReference>
<dbReference type="NCBIfam" id="NF038214">
    <property type="entry name" value="IS21_help_AAA"/>
    <property type="match status" value="1"/>
</dbReference>
<organism evidence="4 5">
    <name type="scientific">Hallella multisaccharivorax DSM 17128</name>
    <dbReference type="NCBI Taxonomy" id="688246"/>
    <lineage>
        <taxon>Bacteria</taxon>
        <taxon>Pseudomonadati</taxon>
        <taxon>Bacteroidota</taxon>
        <taxon>Bacteroidia</taxon>
        <taxon>Bacteroidales</taxon>
        <taxon>Prevotellaceae</taxon>
        <taxon>Hallella</taxon>
    </lineage>
</organism>
<dbReference type="OrthoDB" id="8064373at2"/>
<dbReference type="EMBL" id="GL945017">
    <property type="protein sequence ID" value="EGN56180.1"/>
    <property type="molecule type" value="Genomic_DNA"/>
</dbReference>
<name>F8N699_9BACT</name>
<dbReference type="eggNOG" id="COG1484">
    <property type="taxonomic scope" value="Bacteria"/>
</dbReference>
<evidence type="ECO:0000256" key="1">
    <source>
        <dbReference type="ARBA" id="ARBA00022741"/>
    </source>
</evidence>
<dbReference type="PANTHER" id="PTHR30050">
    <property type="entry name" value="CHROMOSOMAL REPLICATION INITIATOR PROTEIN DNAA"/>
    <property type="match status" value="1"/>
</dbReference>
<evidence type="ECO:0000313" key="5">
    <source>
        <dbReference type="Proteomes" id="UP000002772"/>
    </source>
</evidence>
<dbReference type="GO" id="GO:0006260">
    <property type="term" value="P:DNA replication"/>
    <property type="evidence" value="ECO:0007669"/>
    <property type="project" value="TreeGrafter"/>
</dbReference>
<dbReference type="InterPro" id="IPR028350">
    <property type="entry name" value="DNAC/IstB-like"/>
</dbReference>
<dbReference type="PANTHER" id="PTHR30050:SF4">
    <property type="entry name" value="ATP-BINDING PROTEIN RV3427C IN INSERTION SEQUENCE-RELATED"/>
    <property type="match status" value="1"/>
</dbReference>
<dbReference type="GO" id="GO:0005524">
    <property type="term" value="F:ATP binding"/>
    <property type="evidence" value="ECO:0007669"/>
    <property type="project" value="UniProtKB-KW"/>
</dbReference>
<dbReference type="STRING" id="688246.Premu_0713"/>
<dbReference type="InterPro" id="IPR047661">
    <property type="entry name" value="IstB"/>
</dbReference>
<sequence>MDNIVNNLRSLRMPGMAHYWETLEETRQTDGFSLRDGLQLLVQAELDNRTQSRNSRLVKNARFRYSTTLEDLNYDVSRGMDKAAVTSLATCDYIRKGVSVLITGPAGTGNSWLATALGYQACLNGYKVMYFNIMKLFEEIALARISSTLHKFFAKIAQTNLLILDDFGVKILEGQQLLDLMEIIEDRHGRNSTIIVSQLPVANWYDILNGNTTAADAILDRIVHTSKRFTLSGSSLRK</sequence>
<evidence type="ECO:0000313" key="4">
    <source>
        <dbReference type="EMBL" id="EGN56180.1"/>
    </source>
</evidence>
<evidence type="ECO:0000259" key="3">
    <source>
        <dbReference type="Pfam" id="PF01695"/>
    </source>
</evidence>
<keyword evidence="5" id="KW-1185">Reference proteome</keyword>
<proteinExistence type="predicted"/>
<protein>
    <submittedName>
        <fullName evidence="4">IstB domain protein ATP-binding protein</fullName>
    </submittedName>
</protein>
<dbReference type="Proteomes" id="UP000002772">
    <property type="component" value="Unassembled WGS sequence"/>
</dbReference>
<evidence type="ECO:0000256" key="2">
    <source>
        <dbReference type="ARBA" id="ARBA00022840"/>
    </source>
</evidence>
<dbReference type="HOGENOM" id="CLU_062999_7_0_10"/>
<dbReference type="Pfam" id="PF01695">
    <property type="entry name" value="IstB_IS21"/>
    <property type="match status" value="1"/>
</dbReference>
<dbReference type="SUPFAM" id="SSF52540">
    <property type="entry name" value="P-loop containing nucleoside triphosphate hydrolases"/>
    <property type="match status" value="1"/>
</dbReference>
<dbReference type="AlphaFoldDB" id="F8N699"/>
<reference evidence="5" key="1">
    <citation type="journal article" date="2011" name="Stand. Genomic Sci.">
        <title>Non-contiguous finished genome sequence of the opportunistic oral pathogen Prevotella multisaccharivorax type strain (PPPA20).</title>
        <authorList>
            <person name="Pati A."/>
            <person name="Gronow S."/>
            <person name="Lu M."/>
            <person name="Lapidus A."/>
            <person name="Nolan M."/>
            <person name="Lucas S."/>
            <person name="Hammon N."/>
            <person name="Deshpande S."/>
            <person name="Cheng J.F."/>
            <person name="Tapia R."/>
            <person name="Han C."/>
            <person name="Goodwin L."/>
            <person name="Pitluck S."/>
            <person name="Liolios K."/>
            <person name="Pagani I."/>
            <person name="Mavromatis K."/>
            <person name="Mikhailova N."/>
            <person name="Huntemann M."/>
            <person name="Chen A."/>
            <person name="Palaniappan K."/>
            <person name="Land M."/>
            <person name="Hauser L."/>
            <person name="Detter J.C."/>
            <person name="Brambilla E.M."/>
            <person name="Rohde M."/>
            <person name="Goker M."/>
            <person name="Woyke T."/>
            <person name="Bristow J."/>
            <person name="Eisen J.A."/>
            <person name="Markowitz V."/>
            <person name="Hugenholtz P."/>
            <person name="Kyrpides N.C."/>
            <person name="Klenk H.P."/>
            <person name="Ivanova N."/>
        </authorList>
    </citation>
    <scope>NUCLEOTIDE SEQUENCE [LARGE SCALE GENOMIC DNA]</scope>
    <source>
        <strain evidence="5">DSM 17128</strain>
    </source>
</reference>
<dbReference type="InterPro" id="IPR002611">
    <property type="entry name" value="IstB_ATP-bd"/>
</dbReference>
<dbReference type="InterPro" id="IPR027417">
    <property type="entry name" value="P-loop_NTPase"/>
</dbReference>
<keyword evidence="1" id="KW-0547">Nucleotide-binding</keyword>
<gene>
    <name evidence="4" type="ORF">Premu_0713</name>
</gene>
<feature type="domain" description="IstB-like ATP-binding" evidence="3">
    <location>
        <begin position="8"/>
        <end position="238"/>
    </location>
</feature>
<dbReference type="CDD" id="cd00009">
    <property type="entry name" value="AAA"/>
    <property type="match status" value="1"/>
</dbReference>
<dbReference type="RefSeq" id="WP_007573159.1">
    <property type="nucleotide sequence ID" value="NZ_BPTS01000001.1"/>
</dbReference>
<dbReference type="Gene3D" id="3.40.50.300">
    <property type="entry name" value="P-loop containing nucleotide triphosphate hydrolases"/>
    <property type="match status" value="1"/>
</dbReference>
<keyword evidence="2 4" id="KW-0067">ATP-binding</keyword>
<accession>F8N699</accession>